<dbReference type="EMBL" id="MVGC01000067">
    <property type="protein sequence ID" value="RJE24822.1"/>
    <property type="molecule type" value="Genomic_DNA"/>
</dbReference>
<dbReference type="GO" id="GO:0046872">
    <property type="term" value="F:metal ion binding"/>
    <property type="evidence" value="ECO:0007669"/>
    <property type="project" value="UniProtKB-KW"/>
</dbReference>
<feature type="domain" description="Survival protein SurE-like phosphatase/nucleotidase" evidence="5">
    <location>
        <begin position="18"/>
        <end position="217"/>
    </location>
</feature>
<proteinExistence type="inferred from homology"/>
<reference evidence="7" key="1">
    <citation type="submission" date="2017-02" db="EMBL/GenBank/DDBJ databases">
        <authorList>
            <person name="Tafer H."/>
            <person name="Lopandic K."/>
        </authorList>
    </citation>
    <scope>NUCLEOTIDE SEQUENCE [LARGE SCALE GENOMIC DNA]</scope>
    <source>
        <strain evidence="7">CBS 366.77</strain>
    </source>
</reference>
<feature type="chain" id="PRO_5017367862" evidence="4">
    <location>
        <begin position="16"/>
        <end position="298"/>
    </location>
</feature>
<sequence length="298" mass="31726">MHLNLLMGLLPFAHSLNIISSNDDGWAEINIRSLYNSLTSAGHSVVISAPADNQSGAGSLNTPPHKLILPCEFNSCPSGSSAYGHNASQPRFNYVHSHPATSMQYGINEFGPKFFDGEPHLAITGPNVGSNLDVEIFFSGTAGAATYAVKEASIPAIAFSGKSGKHTAWNDHEPLHSRVYAELSTRLTGQLIASGTPYLPPDVWLNVNYPDVSASSCANPDDFHFVLSRMFPAVPLITDDDVETCGSKHLPSERKVVDTSGCYASVSVGMASSKEDANATMQGVVLEKLGSFLTCLPD</sequence>
<organism evidence="6 7">
    <name type="scientific">Aspergillus sclerotialis</name>
    <dbReference type="NCBI Taxonomy" id="2070753"/>
    <lineage>
        <taxon>Eukaryota</taxon>
        <taxon>Fungi</taxon>
        <taxon>Dikarya</taxon>
        <taxon>Ascomycota</taxon>
        <taxon>Pezizomycotina</taxon>
        <taxon>Eurotiomycetes</taxon>
        <taxon>Eurotiomycetidae</taxon>
        <taxon>Eurotiales</taxon>
        <taxon>Aspergillaceae</taxon>
        <taxon>Aspergillus</taxon>
        <taxon>Aspergillus subgen. Polypaecilum</taxon>
    </lineage>
</organism>
<dbReference type="InterPro" id="IPR030048">
    <property type="entry name" value="SurE"/>
</dbReference>
<dbReference type="GO" id="GO:0008252">
    <property type="term" value="F:nucleotidase activity"/>
    <property type="evidence" value="ECO:0007669"/>
    <property type="project" value="InterPro"/>
</dbReference>
<dbReference type="PANTHER" id="PTHR30457:SF0">
    <property type="entry name" value="PHOSPHATASE, PUTATIVE (AFU_ORTHOLOGUE AFUA_4G01070)-RELATED"/>
    <property type="match status" value="1"/>
</dbReference>
<dbReference type="InterPro" id="IPR002828">
    <property type="entry name" value="SurE-like_Pase/nucleotidase"/>
</dbReference>
<dbReference type="Pfam" id="PF01975">
    <property type="entry name" value="SurE"/>
    <property type="match status" value="1"/>
</dbReference>
<evidence type="ECO:0000256" key="4">
    <source>
        <dbReference type="SAM" id="SignalP"/>
    </source>
</evidence>
<evidence type="ECO:0000256" key="1">
    <source>
        <dbReference type="ARBA" id="ARBA00011062"/>
    </source>
</evidence>
<dbReference type="AlphaFoldDB" id="A0A3A2ZNS7"/>
<evidence type="ECO:0000256" key="3">
    <source>
        <dbReference type="ARBA" id="ARBA00022801"/>
    </source>
</evidence>
<dbReference type="OrthoDB" id="4018688at2759"/>
<comment type="caution">
    <text evidence="6">The sequence shown here is derived from an EMBL/GenBank/DDBJ whole genome shotgun (WGS) entry which is preliminary data.</text>
</comment>
<gene>
    <name evidence="6" type="ORF">PHISCL_02842</name>
</gene>
<protein>
    <submittedName>
        <fullName evidence="6">Acid phosphatase</fullName>
    </submittedName>
</protein>
<evidence type="ECO:0000313" key="6">
    <source>
        <dbReference type="EMBL" id="RJE24822.1"/>
    </source>
</evidence>
<keyword evidence="3" id="KW-0378">Hydrolase</keyword>
<accession>A0A3A2ZNS7</accession>
<dbReference type="PANTHER" id="PTHR30457">
    <property type="entry name" value="5'-NUCLEOTIDASE SURE"/>
    <property type="match status" value="1"/>
</dbReference>
<evidence type="ECO:0000256" key="2">
    <source>
        <dbReference type="ARBA" id="ARBA00022723"/>
    </source>
</evidence>
<comment type="similarity">
    <text evidence="1">Belongs to the SurE nucleotidase family.</text>
</comment>
<keyword evidence="2" id="KW-0479">Metal-binding</keyword>
<evidence type="ECO:0000259" key="5">
    <source>
        <dbReference type="Pfam" id="PF01975"/>
    </source>
</evidence>
<dbReference type="Proteomes" id="UP000266188">
    <property type="component" value="Unassembled WGS sequence"/>
</dbReference>
<name>A0A3A2ZNS7_9EURO</name>
<dbReference type="SUPFAM" id="SSF64167">
    <property type="entry name" value="SurE-like"/>
    <property type="match status" value="1"/>
</dbReference>
<evidence type="ECO:0000313" key="7">
    <source>
        <dbReference type="Proteomes" id="UP000266188"/>
    </source>
</evidence>
<dbReference type="InterPro" id="IPR036523">
    <property type="entry name" value="SurE-like_sf"/>
</dbReference>
<keyword evidence="4" id="KW-0732">Signal</keyword>
<keyword evidence="7" id="KW-1185">Reference proteome</keyword>
<feature type="signal peptide" evidence="4">
    <location>
        <begin position="1"/>
        <end position="15"/>
    </location>
</feature>
<dbReference type="Gene3D" id="3.40.1210.10">
    <property type="entry name" value="Survival protein SurE-like phosphatase/nucleotidase"/>
    <property type="match status" value="1"/>
</dbReference>
<dbReference type="STRING" id="2070753.A0A3A2ZNS7"/>